<dbReference type="Pfam" id="PF07679">
    <property type="entry name" value="I-set"/>
    <property type="match status" value="1"/>
</dbReference>
<sequence length="282" mass="32490">MGFCHNVGTSNDLILQENERCIISSVPGQSTLTIEECREVDVGQYKVVARNTYGQVTHRLRLVSGHIPGPCDCPEVPNVSDTEALVRWKPPIVDGGYNIQIYHLQKKTMEDTEWETVHDHIYHEFFLVRGLQEGSVYHFRVAAKNQKGWGEFSISTPPIRTSSKGSLKVQVNRSMQHLQQMTETGKVPLDMVKRGLDYSKEVEPVKLKLGDTADLQVRKYHFIAELSRGQYSLVYKCQRTDDKRQFVAKLTENKDRELAVKEEYEAFRSLRHERIAQLYEAY</sequence>
<dbReference type="Proteomes" id="UP001381693">
    <property type="component" value="Unassembled WGS sequence"/>
</dbReference>
<dbReference type="AlphaFoldDB" id="A0AAN9ACM4"/>
<dbReference type="InterPro" id="IPR011009">
    <property type="entry name" value="Kinase-like_dom_sf"/>
</dbReference>
<dbReference type="PROSITE" id="PS50853">
    <property type="entry name" value="FN3"/>
    <property type="match status" value="1"/>
</dbReference>
<gene>
    <name evidence="4" type="ORF">SK128_020953</name>
</gene>
<dbReference type="SUPFAM" id="SSF48726">
    <property type="entry name" value="Immunoglobulin"/>
    <property type="match status" value="1"/>
</dbReference>
<dbReference type="EMBL" id="JAXCGZ010003841">
    <property type="protein sequence ID" value="KAK7082959.1"/>
    <property type="molecule type" value="Genomic_DNA"/>
</dbReference>
<reference evidence="4 5" key="1">
    <citation type="submission" date="2023-11" db="EMBL/GenBank/DDBJ databases">
        <title>Halocaridina rubra genome assembly.</title>
        <authorList>
            <person name="Smith C."/>
        </authorList>
    </citation>
    <scope>NUCLEOTIDE SEQUENCE [LARGE SCALE GENOMIC DNA]</scope>
    <source>
        <strain evidence="4">EP-1</strain>
        <tissue evidence="4">Whole</tissue>
    </source>
</reference>
<accession>A0AAN9ACM4</accession>
<dbReference type="InterPro" id="IPR050964">
    <property type="entry name" value="Striated_Muscle_Regulatory"/>
</dbReference>
<dbReference type="GO" id="GO:0009653">
    <property type="term" value="P:anatomical structure morphogenesis"/>
    <property type="evidence" value="ECO:0007669"/>
    <property type="project" value="UniProtKB-ARBA"/>
</dbReference>
<dbReference type="GO" id="GO:0005524">
    <property type="term" value="F:ATP binding"/>
    <property type="evidence" value="ECO:0007669"/>
    <property type="project" value="InterPro"/>
</dbReference>
<dbReference type="Pfam" id="PF00041">
    <property type="entry name" value="fn3"/>
    <property type="match status" value="1"/>
</dbReference>
<proteinExistence type="predicted"/>
<organism evidence="4 5">
    <name type="scientific">Halocaridina rubra</name>
    <name type="common">Hawaiian red shrimp</name>
    <dbReference type="NCBI Taxonomy" id="373956"/>
    <lineage>
        <taxon>Eukaryota</taxon>
        <taxon>Metazoa</taxon>
        <taxon>Ecdysozoa</taxon>
        <taxon>Arthropoda</taxon>
        <taxon>Crustacea</taxon>
        <taxon>Multicrustacea</taxon>
        <taxon>Malacostraca</taxon>
        <taxon>Eumalacostraca</taxon>
        <taxon>Eucarida</taxon>
        <taxon>Decapoda</taxon>
        <taxon>Pleocyemata</taxon>
        <taxon>Caridea</taxon>
        <taxon>Atyoidea</taxon>
        <taxon>Atyidae</taxon>
        <taxon>Halocaridina</taxon>
    </lineage>
</organism>
<dbReference type="SMART" id="SM00060">
    <property type="entry name" value="FN3"/>
    <property type="match status" value="1"/>
</dbReference>
<dbReference type="InterPro" id="IPR000719">
    <property type="entry name" value="Prot_kinase_dom"/>
</dbReference>
<dbReference type="Gene3D" id="3.30.200.20">
    <property type="entry name" value="Phosphorylase Kinase, domain 1"/>
    <property type="match status" value="1"/>
</dbReference>
<feature type="domain" description="Fibronectin type-III" evidence="3">
    <location>
        <begin position="70"/>
        <end position="164"/>
    </location>
</feature>
<dbReference type="InterPro" id="IPR036116">
    <property type="entry name" value="FN3_sf"/>
</dbReference>
<evidence type="ECO:0000256" key="1">
    <source>
        <dbReference type="ARBA" id="ARBA00022737"/>
    </source>
</evidence>
<evidence type="ECO:0000259" key="2">
    <source>
        <dbReference type="PROSITE" id="PS50011"/>
    </source>
</evidence>
<dbReference type="PANTHER" id="PTHR13817:SF73">
    <property type="entry name" value="FIBRONECTIN TYPE-III DOMAIN-CONTAINING PROTEIN"/>
    <property type="match status" value="1"/>
</dbReference>
<dbReference type="PANTHER" id="PTHR13817">
    <property type="entry name" value="TITIN"/>
    <property type="match status" value="1"/>
</dbReference>
<dbReference type="SUPFAM" id="SSF56112">
    <property type="entry name" value="Protein kinase-like (PK-like)"/>
    <property type="match status" value="1"/>
</dbReference>
<dbReference type="GO" id="GO:0030154">
    <property type="term" value="P:cell differentiation"/>
    <property type="evidence" value="ECO:0007669"/>
    <property type="project" value="UniProtKB-ARBA"/>
</dbReference>
<name>A0AAN9ACM4_HALRR</name>
<dbReference type="PROSITE" id="PS50011">
    <property type="entry name" value="PROTEIN_KINASE_DOM"/>
    <property type="match status" value="1"/>
</dbReference>
<comment type="caution">
    <text evidence="4">The sequence shown here is derived from an EMBL/GenBank/DDBJ whole genome shotgun (WGS) entry which is preliminary data.</text>
</comment>
<evidence type="ECO:0000313" key="4">
    <source>
        <dbReference type="EMBL" id="KAK7082959.1"/>
    </source>
</evidence>
<dbReference type="Gene3D" id="2.60.40.10">
    <property type="entry name" value="Immunoglobulins"/>
    <property type="match status" value="2"/>
</dbReference>
<keyword evidence="5" id="KW-1185">Reference proteome</keyword>
<dbReference type="CDD" id="cd00063">
    <property type="entry name" value="FN3"/>
    <property type="match status" value="1"/>
</dbReference>
<evidence type="ECO:0008006" key="6">
    <source>
        <dbReference type="Google" id="ProtNLM"/>
    </source>
</evidence>
<protein>
    <recommendedName>
        <fullName evidence="6">Fibronectin type-III domain-containing protein</fullName>
    </recommendedName>
</protein>
<dbReference type="InterPro" id="IPR013783">
    <property type="entry name" value="Ig-like_fold"/>
</dbReference>
<feature type="non-terminal residue" evidence="4">
    <location>
        <position position="282"/>
    </location>
</feature>
<evidence type="ECO:0000259" key="3">
    <source>
        <dbReference type="PROSITE" id="PS50853"/>
    </source>
</evidence>
<evidence type="ECO:0000313" key="5">
    <source>
        <dbReference type="Proteomes" id="UP001381693"/>
    </source>
</evidence>
<dbReference type="GO" id="GO:0004672">
    <property type="term" value="F:protein kinase activity"/>
    <property type="evidence" value="ECO:0007669"/>
    <property type="project" value="InterPro"/>
</dbReference>
<dbReference type="InterPro" id="IPR013098">
    <property type="entry name" value="Ig_I-set"/>
</dbReference>
<keyword evidence="1" id="KW-0677">Repeat</keyword>
<dbReference type="InterPro" id="IPR036179">
    <property type="entry name" value="Ig-like_dom_sf"/>
</dbReference>
<dbReference type="SUPFAM" id="SSF49265">
    <property type="entry name" value="Fibronectin type III"/>
    <property type="match status" value="1"/>
</dbReference>
<dbReference type="InterPro" id="IPR003961">
    <property type="entry name" value="FN3_dom"/>
</dbReference>
<feature type="domain" description="Protein kinase" evidence="2">
    <location>
        <begin position="220"/>
        <end position="282"/>
    </location>
</feature>